<organism evidence="3 4">
    <name type="scientific">Torulaspora globosa</name>
    <dbReference type="NCBI Taxonomy" id="48254"/>
    <lineage>
        <taxon>Eukaryota</taxon>
        <taxon>Fungi</taxon>
        <taxon>Dikarya</taxon>
        <taxon>Ascomycota</taxon>
        <taxon>Saccharomycotina</taxon>
        <taxon>Saccharomycetes</taxon>
        <taxon>Saccharomycetales</taxon>
        <taxon>Saccharomycetaceae</taxon>
        <taxon>Torulaspora</taxon>
    </lineage>
</organism>
<dbReference type="InterPro" id="IPR050600">
    <property type="entry name" value="SETD3_SETD6_MTase"/>
</dbReference>
<keyword evidence="4" id="KW-1185">Reference proteome</keyword>
<dbReference type="CDD" id="cd10527">
    <property type="entry name" value="SET_LSMT"/>
    <property type="match status" value="1"/>
</dbReference>
<dbReference type="PANTHER" id="PTHR13271">
    <property type="entry name" value="UNCHARACTERIZED PUTATIVE METHYLTRANSFERASE"/>
    <property type="match status" value="1"/>
</dbReference>
<gene>
    <name evidence="3" type="ORF">HG537_0D03910</name>
</gene>
<dbReference type="GO" id="GO:0016279">
    <property type="term" value="F:protein-lysine N-methyltransferase activity"/>
    <property type="evidence" value="ECO:0007669"/>
    <property type="project" value="TreeGrafter"/>
</dbReference>
<accession>A0A7H9HSQ7</accession>
<dbReference type="InterPro" id="IPR001214">
    <property type="entry name" value="SET_dom"/>
</dbReference>
<protein>
    <recommendedName>
        <fullName evidence="2">SET domain-containing protein</fullName>
    </recommendedName>
</protein>
<dbReference type="SUPFAM" id="SSF82199">
    <property type="entry name" value="SET domain"/>
    <property type="match status" value="1"/>
</dbReference>
<evidence type="ECO:0000259" key="2">
    <source>
        <dbReference type="PROSITE" id="PS50280"/>
    </source>
</evidence>
<proteinExistence type="predicted"/>
<evidence type="ECO:0000313" key="4">
    <source>
        <dbReference type="Proteomes" id="UP000510647"/>
    </source>
</evidence>
<dbReference type="AlphaFoldDB" id="A0A7H9HSQ7"/>
<dbReference type="EMBL" id="CP059270">
    <property type="protein sequence ID" value="QLQ80390.1"/>
    <property type="molecule type" value="Genomic_DNA"/>
</dbReference>
<dbReference type="GO" id="GO:0005634">
    <property type="term" value="C:nucleus"/>
    <property type="evidence" value="ECO:0007669"/>
    <property type="project" value="TreeGrafter"/>
</dbReference>
<dbReference type="PANTHER" id="PTHR13271:SF128">
    <property type="entry name" value="RIBOSOMAL LYSINE N-METHYLTRANSFERASE 3"/>
    <property type="match status" value="1"/>
</dbReference>
<reference evidence="3 4" key="1">
    <citation type="submission" date="2020-06" db="EMBL/GenBank/DDBJ databases">
        <title>The yeast mating-type switching endonuclease HO is a domesticated member of an unorthodox homing genetic element family.</title>
        <authorList>
            <person name="Coughlan A.Y."/>
            <person name="Lombardi L."/>
            <person name="Braun-Galleani S."/>
            <person name="Martos A.R."/>
            <person name="Galeote V."/>
            <person name="Bigey F."/>
            <person name="Dequin S."/>
            <person name="Byrne K.P."/>
            <person name="Wolfe K.H."/>
        </authorList>
    </citation>
    <scope>NUCLEOTIDE SEQUENCE [LARGE SCALE GENOMIC DNA]</scope>
    <source>
        <strain evidence="3 4">CBS2947</strain>
    </source>
</reference>
<evidence type="ECO:0000313" key="3">
    <source>
        <dbReference type="EMBL" id="QLQ80390.1"/>
    </source>
</evidence>
<dbReference type="Proteomes" id="UP000510647">
    <property type="component" value="Chromosome 4"/>
</dbReference>
<dbReference type="Gene3D" id="3.90.1410.10">
    <property type="entry name" value="set domain protein methyltransferase, domain 1"/>
    <property type="match status" value="1"/>
</dbReference>
<feature type="region of interest" description="Disordered" evidence="1">
    <location>
        <begin position="261"/>
        <end position="286"/>
    </location>
</feature>
<sequence length="472" mass="53537">MSNTVWEDVSGVLQFVSECRDSFWSSECEIRESSVGGVGVFACRDIAKGSTLLKVPKSSVFSASNSTIANLLVDEEIDGVLALNIAFIYETTVFGEKSHWIPYLKSIRIWDDGRQLVLPPSYWSDESKRCLRGSTLDTLHDGLRSEPEVQEGFELAVDLARKWNQEFGLPIPEGYFDVQQDDRDDTLLKFHRFVATAYAISSRIFEIDAYHGNALVPIADLFNHSTTVPDVHFSSLYEVCPLCGQPGMCKHLVAEAALEAQNGDPGDESSNESSDESDTSKEDELVDITLERDVKKGQEIFNSYGELSNALLLARYGFTVTNNPHDVVHLGKQLTRLMKSNKRYITRTQWWRRAGFKLYSRATDDDPDKPWLADIFIDSQGRPSRSLSAFLNLLEMQESQWLQLRTAPTRQQLQKMGDLGIRTHLLRLLAYKKLSWHPTPQHIPSTAKVILDSEQAILHRAYTRMNRKQIKK</sequence>
<evidence type="ECO:0000256" key="1">
    <source>
        <dbReference type="SAM" id="MobiDB-lite"/>
    </source>
</evidence>
<dbReference type="PROSITE" id="PS50280">
    <property type="entry name" value="SET"/>
    <property type="match status" value="1"/>
</dbReference>
<name>A0A7H9HSQ7_9SACH</name>
<feature type="domain" description="SET" evidence="2">
    <location>
        <begin position="26"/>
        <end position="305"/>
    </location>
</feature>
<dbReference type="InterPro" id="IPR046341">
    <property type="entry name" value="SET_dom_sf"/>
</dbReference>
<dbReference type="OrthoDB" id="441812at2759"/>
<feature type="compositionally biased region" description="Acidic residues" evidence="1">
    <location>
        <begin position="265"/>
        <end position="277"/>
    </location>
</feature>